<dbReference type="RefSeq" id="WP_301342782.1">
    <property type="nucleotide sequence ID" value="NZ_JAQJJC010000005.1"/>
</dbReference>
<reference evidence="1" key="1">
    <citation type="journal article" date="2023" name="Microorganisms">
        <title>Genomic Characterization of Arcobacter butzleri Strains Isolated from Various Sources in Lithuania.</title>
        <authorList>
            <person name="Uljanovas D."/>
            <person name="Golz G."/>
            <person name="Fleischmann S."/>
            <person name="Kudirkiene E."/>
            <person name="Kasetiene N."/>
            <person name="Grineviciene A."/>
            <person name="Tamuleviciene E."/>
            <person name="Aksomaitiene J."/>
            <person name="Alter T."/>
            <person name="Malakauskas M."/>
        </authorList>
    </citation>
    <scope>NUCLEOTIDE SEQUENCE</scope>
    <source>
        <strain evidence="1">W48</strain>
    </source>
</reference>
<proteinExistence type="predicted"/>
<dbReference type="Proteomes" id="UP001170713">
    <property type="component" value="Unassembled WGS sequence"/>
</dbReference>
<protein>
    <recommendedName>
        <fullName evidence="3">Replication protein</fullName>
    </recommendedName>
</protein>
<gene>
    <name evidence="1" type="ORF">PJV88_05030</name>
</gene>
<accession>A0AAW7Q4K1</accession>
<organism evidence="1 2">
    <name type="scientific">Aliarcobacter butzleri</name>
    <dbReference type="NCBI Taxonomy" id="28197"/>
    <lineage>
        <taxon>Bacteria</taxon>
        <taxon>Pseudomonadati</taxon>
        <taxon>Campylobacterota</taxon>
        <taxon>Epsilonproteobacteria</taxon>
        <taxon>Campylobacterales</taxon>
        <taxon>Arcobacteraceae</taxon>
        <taxon>Aliarcobacter</taxon>
    </lineage>
</organism>
<evidence type="ECO:0000313" key="2">
    <source>
        <dbReference type="Proteomes" id="UP001170713"/>
    </source>
</evidence>
<evidence type="ECO:0008006" key="3">
    <source>
        <dbReference type="Google" id="ProtNLM"/>
    </source>
</evidence>
<dbReference type="AlphaFoldDB" id="A0AAW7Q4K1"/>
<dbReference type="EMBL" id="JAQJJC010000005">
    <property type="protein sequence ID" value="MDN5114004.1"/>
    <property type="molecule type" value="Genomic_DNA"/>
</dbReference>
<reference evidence="1" key="2">
    <citation type="submission" date="2023-01" db="EMBL/GenBank/DDBJ databases">
        <authorList>
            <person name="Uljanovas D."/>
        </authorList>
    </citation>
    <scope>NUCLEOTIDE SEQUENCE</scope>
    <source>
        <strain evidence="1">W48</strain>
    </source>
</reference>
<name>A0AAW7Q4K1_9BACT</name>
<comment type="caution">
    <text evidence="1">The sequence shown here is derived from an EMBL/GenBank/DDBJ whole genome shotgun (WGS) entry which is preliminary data.</text>
</comment>
<sequence length="365" mass="43168">MKLKIIKPKTRPIQIEPWFFKYLNEGQLKVVAAILSHADIKDRQSNSFPSNRVIAFYCGFGDIKESSKAYEEYQKLTDEEKIKFKKKKIKTAIITVANIKKQLETMGLLKREFVGPKGKQIVYMNLDLEWKKEQYLKEHDEFFNDVKYENNEDEKENIAKELEELQRLTLEGNISQENLANRLKNLSYKIDANNTEKSQVPLEDIDKVATYIMNTTKIQNKIDEGTIENKEAYKKSIIKSISNNTFNGIEKYYEALVKKEEKDMLETLIVSLEENEKETFYQKNILYFKDLIFTNNIFLATYQSKDKKISKQYIISNEKIKYYLHSSYFYTKQNKELLDNYNQAIKDFQGMFKERQEINNKGDTS</sequence>
<evidence type="ECO:0000313" key="1">
    <source>
        <dbReference type="EMBL" id="MDN5114004.1"/>
    </source>
</evidence>